<evidence type="ECO:0008006" key="4">
    <source>
        <dbReference type="Google" id="ProtNLM"/>
    </source>
</evidence>
<feature type="region of interest" description="Disordered" evidence="1">
    <location>
        <begin position="24"/>
        <end position="69"/>
    </location>
</feature>
<dbReference type="RefSeq" id="WP_120756514.1">
    <property type="nucleotide sequence ID" value="NZ_RBAM01000007.1"/>
</dbReference>
<dbReference type="PROSITE" id="PS51257">
    <property type="entry name" value="PROKAR_LIPOPROTEIN"/>
    <property type="match status" value="1"/>
</dbReference>
<reference evidence="2 3" key="1">
    <citation type="journal article" date="2015" name="Antonie Van Leeuwenhoek">
        <title>Streptomyces klenkii sp. nov., isolated from deep marine sediment.</title>
        <authorList>
            <person name="Veyisoglu A."/>
            <person name="Sahin N."/>
        </authorList>
    </citation>
    <scope>NUCLEOTIDE SEQUENCE [LARGE SCALE GENOMIC DNA]</scope>
    <source>
        <strain evidence="2 3">KCTC 29202</strain>
    </source>
</reference>
<sequence length="176" mass="17364">MRKAVQITGAALCAAVLMTGCSSGSDGGKKDDKPVGGATPTSQAPAEQPSSPATDAGGQRATAAGLAGGWSNNGKLTDKSLLILVFTQNTVTLSGKTACSGTLVDNAQPATITIKHCQDGSTDYSTGTIKDFDGTSFTVAWASGKQEKMSKTVGADGKPTGVAGGIAGGLPTKAKG</sequence>
<dbReference type="Proteomes" id="UP000270343">
    <property type="component" value="Unassembled WGS sequence"/>
</dbReference>
<comment type="caution">
    <text evidence="2">The sequence shown here is derived from an EMBL/GenBank/DDBJ whole genome shotgun (WGS) entry which is preliminary data.</text>
</comment>
<protein>
    <recommendedName>
        <fullName evidence="4">Lipoprotein</fullName>
    </recommendedName>
</protein>
<keyword evidence="3" id="KW-1185">Reference proteome</keyword>
<evidence type="ECO:0000313" key="3">
    <source>
        <dbReference type="Proteomes" id="UP000270343"/>
    </source>
</evidence>
<name>A0A3B0BEN1_9ACTN</name>
<gene>
    <name evidence="2" type="ORF">D7231_18030</name>
</gene>
<dbReference type="EMBL" id="RBAM01000007">
    <property type="protein sequence ID" value="RKN70804.1"/>
    <property type="molecule type" value="Genomic_DNA"/>
</dbReference>
<feature type="compositionally biased region" description="Polar residues" evidence="1">
    <location>
        <begin position="39"/>
        <end position="53"/>
    </location>
</feature>
<evidence type="ECO:0000313" key="2">
    <source>
        <dbReference type="EMBL" id="RKN70804.1"/>
    </source>
</evidence>
<proteinExistence type="predicted"/>
<evidence type="ECO:0000256" key="1">
    <source>
        <dbReference type="SAM" id="MobiDB-lite"/>
    </source>
</evidence>
<dbReference type="OrthoDB" id="3483234at2"/>
<feature type="region of interest" description="Disordered" evidence="1">
    <location>
        <begin position="151"/>
        <end position="176"/>
    </location>
</feature>
<accession>A0A3B0BEN1</accession>
<organism evidence="2 3">
    <name type="scientific">Streptomyces klenkii</name>
    <dbReference type="NCBI Taxonomy" id="1420899"/>
    <lineage>
        <taxon>Bacteria</taxon>
        <taxon>Bacillati</taxon>
        <taxon>Actinomycetota</taxon>
        <taxon>Actinomycetes</taxon>
        <taxon>Kitasatosporales</taxon>
        <taxon>Streptomycetaceae</taxon>
        <taxon>Streptomyces</taxon>
    </lineage>
</organism>
<dbReference type="AlphaFoldDB" id="A0A3B0BEN1"/>